<accession>A0A1Y3P257</accession>
<name>A0A1Y3P257_9PSED</name>
<keyword evidence="2" id="KW-1185">Reference proteome</keyword>
<dbReference type="RefSeq" id="WP_087266530.1">
    <property type="nucleotide sequence ID" value="NZ_JBJGBV010000009.1"/>
</dbReference>
<comment type="caution">
    <text evidence="1">The sequence shown here is derived from an EMBL/GenBank/DDBJ whole genome shotgun (WGS) entry which is preliminary data.</text>
</comment>
<dbReference type="OrthoDB" id="8453564at2"/>
<dbReference type="Proteomes" id="UP000195440">
    <property type="component" value="Unassembled WGS sequence"/>
</dbReference>
<evidence type="ECO:0000313" key="1">
    <source>
        <dbReference type="EMBL" id="OUM73889.1"/>
    </source>
</evidence>
<dbReference type="AlphaFoldDB" id="A0A1Y3P257"/>
<evidence type="ECO:0000313" key="2">
    <source>
        <dbReference type="Proteomes" id="UP000195440"/>
    </source>
</evidence>
<reference evidence="1 2" key="1">
    <citation type="journal article" date="2017" name="Syst. Appl. Microbiol.">
        <title>Pseudomonas caspiana sp. nov., a citrus pathogen in the Pseudomonas syringae phylogenetic group.</title>
        <authorList>
            <person name="Busquets A."/>
            <person name="Gomila M."/>
            <person name="Beiki F."/>
            <person name="Mulet M."/>
            <person name="Rahimian H."/>
            <person name="Garcia-Valdes E."/>
            <person name="Lalucat J."/>
        </authorList>
    </citation>
    <scope>NUCLEOTIDE SEQUENCE [LARGE SCALE GENOMIC DNA]</scope>
    <source>
        <strain evidence="1 2">FBF102</strain>
    </source>
</reference>
<sequence length="391" mass="44488">MLQLGEDGLPLYYTEELKREIEKRTMQGLAPNKQEELHSYAPFLKSLLDQIVGTTEKYLYDKRRINIAYAVLRSNSLDAFSYSSDKNLGEHFDFIGISEGKISRTIDIFTTILSSKDSFFGYGNTDLERDDLPPLLLMPREDNSEPYTRPKCALRREAAMTFAMTATQFVLLHEITHLMHGHLEWHREIKGSTAIVDGLGANRAVSDTDGMLYQALELDADQGALIILSEMITSASANLHQMRNEVSEVYYQGQEMCLGTTERAIRTVLYSIYILMRSEYPGPWTERDFKKSSHPHPLLRARLLVLKLSEIIPRLVERPMSSEGLITFMWAIVLEAEQDLARATGRDKDIVTFAESLRSKAAGEHLDEATRAYQSLRPFLAENSRCTHLPN</sequence>
<proteinExistence type="predicted"/>
<dbReference type="EMBL" id="LOHF01000007">
    <property type="protein sequence ID" value="OUM73889.1"/>
    <property type="molecule type" value="Genomic_DNA"/>
</dbReference>
<organism evidence="1 2">
    <name type="scientific">Pseudomonas caspiana</name>
    <dbReference type="NCBI Taxonomy" id="1451454"/>
    <lineage>
        <taxon>Bacteria</taxon>
        <taxon>Pseudomonadati</taxon>
        <taxon>Pseudomonadota</taxon>
        <taxon>Gammaproteobacteria</taxon>
        <taxon>Pseudomonadales</taxon>
        <taxon>Pseudomonadaceae</taxon>
        <taxon>Pseudomonas</taxon>
    </lineage>
</organism>
<gene>
    <name evidence="1" type="ORF">AUC60_10575</name>
</gene>
<protein>
    <submittedName>
        <fullName evidence="1">Uncharacterized protein</fullName>
    </submittedName>
</protein>